<comment type="caution">
    <text evidence="1">The sequence shown here is derived from an EMBL/GenBank/DDBJ whole genome shotgun (WGS) entry which is preliminary data.</text>
</comment>
<sequence length="86" mass="8833">MLVLFSTLAFGPGFGDPAGDHGRVGAGFECRSVAGQFRVALGDGGSFRYDRVDGWHGSVAAQIVAGRWGGTGRPLAELAGPIHHPG</sequence>
<name>A0ABP8T862_9ACTN</name>
<dbReference type="EMBL" id="BAABGU010000087">
    <property type="protein sequence ID" value="GAA4581457.1"/>
    <property type="molecule type" value="Genomic_DNA"/>
</dbReference>
<keyword evidence="2" id="KW-1185">Reference proteome</keyword>
<organism evidence="1 2">
    <name type="scientific">Micromonospora coerulea</name>
    <dbReference type="NCBI Taxonomy" id="47856"/>
    <lineage>
        <taxon>Bacteria</taxon>
        <taxon>Bacillati</taxon>
        <taxon>Actinomycetota</taxon>
        <taxon>Actinomycetes</taxon>
        <taxon>Micromonosporales</taxon>
        <taxon>Micromonosporaceae</taxon>
        <taxon>Micromonospora</taxon>
    </lineage>
</organism>
<protein>
    <submittedName>
        <fullName evidence="1">Uncharacterized protein</fullName>
    </submittedName>
</protein>
<reference evidence="2" key="1">
    <citation type="journal article" date="2019" name="Int. J. Syst. Evol. Microbiol.">
        <title>The Global Catalogue of Microorganisms (GCM) 10K type strain sequencing project: providing services to taxonomists for standard genome sequencing and annotation.</title>
        <authorList>
            <consortium name="The Broad Institute Genomics Platform"/>
            <consortium name="The Broad Institute Genome Sequencing Center for Infectious Disease"/>
            <person name="Wu L."/>
            <person name="Ma J."/>
        </authorList>
    </citation>
    <scope>NUCLEOTIDE SEQUENCE [LARGE SCALE GENOMIC DNA]</scope>
    <source>
        <strain evidence="2">JCM 3175</strain>
    </source>
</reference>
<dbReference type="Proteomes" id="UP001500307">
    <property type="component" value="Unassembled WGS sequence"/>
</dbReference>
<proteinExistence type="predicted"/>
<gene>
    <name evidence="1" type="ORF">GCM10023176_62220</name>
</gene>
<evidence type="ECO:0000313" key="1">
    <source>
        <dbReference type="EMBL" id="GAA4581457.1"/>
    </source>
</evidence>
<evidence type="ECO:0000313" key="2">
    <source>
        <dbReference type="Proteomes" id="UP001500307"/>
    </source>
</evidence>
<accession>A0ABP8T862</accession>